<gene>
    <name evidence="2" type="ORF">NDU88_003215</name>
</gene>
<protein>
    <submittedName>
        <fullName evidence="2">Uncharacterized protein</fullName>
    </submittedName>
</protein>
<evidence type="ECO:0000313" key="2">
    <source>
        <dbReference type="EMBL" id="KAJ1207825.1"/>
    </source>
</evidence>
<name>A0AAV7W692_PLEWA</name>
<feature type="region of interest" description="Disordered" evidence="1">
    <location>
        <begin position="25"/>
        <end position="67"/>
    </location>
</feature>
<keyword evidence="3" id="KW-1185">Reference proteome</keyword>
<feature type="compositionally biased region" description="Polar residues" evidence="1">
    <location>
        <begin position="38"/>
        <end position="49"/>
    </location>
</feature>
<feature type="compositionally biased region" description="Basic and acidic residues" evidence="1">
    <location>
        <begin position="82"/>
        <end position="107"/>
    </location>
</feature>
<feature type="region of interest" description="Disordered" evidence="1">
    <location>
        <begin position="82"/>
        <end position="125"/>
    </location>
</feature>
<dbReference type="AlphaFoldDB" id="A0AAV7W692"/>
<sequence>MVYCDQGANKKCLHARRPGLCAVSAPGARKSGCRESGRTASATLQSQPHPSACAVPSGAAPRSRGTEIKPYQLRRQLFLLLGRRDGPREREDRSSSLRHEHGNEARSRTPAMQAGGPRPPSLGSATPSCSLFSGVQSTFFKKVVQLLRCPPLEHAAPYTFNEHRCLDQDIWLGPGSELQVMRPSQSP</sequence>
<comment type="caution">
    <text evidence="2">The sequence shown here is derived from an EMBL/GenBank/DDBJ whole genome shotgun (WGS) entry which is preliminary data.</text>
</comment>
<accession>A0AAV7W692</accession>
<proteinExistence type="predicted"/>
<organism evidence="2 3">
    <name type="scientific">Pleurodeles waltl</name>
    <name type="common">Iberian ribbed newt</name>
    <dbReference type="NCBI Taxonomy" id="8319"/>
    <lineage>
        <taxon>Eukaryota</taxon>
        <taxon>Metazoa</taxon>
        <taxon>Chordata</taxon>
        <taxon>Craniata</taxon>
        <taxon>Vertebrata</taxon>
        <taxon>Euteleostomi</taxon>
        <taxon>Amphibia</taxon>
        <taxon>Batrachia</taxon>
        <taxon>Caudata</taxon>
        <taxon>Salamandroidea</taxon>
        <taxon>Salamandridae</taxon>
        <taxon>Pleurodelinae</taxon>
        <taxon>Pleurodeles</taxon>
    </lineage>
</organism>
<evidence type="ECO:0000256" key="1">
    <source>
        <dbReference type="SAM" id="MobiDB-lite"/>
    </source>
</evidence>
<reference evidence="2" key="1">
    <citation type="journal article" date="2022" name="bioRxiv">
        <title>Sequencing and chromosome-scale assembly of the giantPleurodeles waltlgenome.</title>
        <authorList>
            <person name="Brown T."/>
            <person name="Elewa A."/>
            <person name="Iarovenko S."/>
            <person name="Subramanian E."/>
            <person name="Araus A.J."/>
            <person name="Petzold A."/>
            <person name="Susuki M."/>
            <person name="Suzuki K.-i.T."/>
            <person name="Hayashi T."/>
            <person name="Toyoda A."/>
            <person name="Oliveira C."/>
            <person name="Osipova E."/>
            <person name="Leigh N.D."/>
            <person name="Simon A."/>
            <person name="Yun M.H."/>
        </authorList>
    </citation>
    <scope>NUCLEOTIDE SEQUENCE</scope>
    <source>
        <strain evidence="2">20211129_DDA</strain>
        <tissue evidence="2">Liver</tissue>
    </source>
</reference>
<dbReference type="Proteomes" id="UP001066276">
    <property type="component" value="Chromosome 1_2"/>
</dbReference>
<dbReference type="EMBL" id="JANPWB010000002">
    <property type="protein sequence ID" value="KAJ1207825.1"/>
    <property type="molecule type" value="Genomic_DNA"/>
</dbReference>
<evidence type="ECO:0000313" key="3">
    <source>
        <dbReference type="Proteomes" id="UP001066276"/>
    </source>
</evidence>